<dbReference type="CDD" id="cd02142">
    <property type="entry name" value="McbC_SagB-like_oxidoreductase"/>
    <property type="match status" value="1"/>
</dbReference>
<name>A0A211YQB9_9CREN</name>
<keyword evidence="3" id="KW-1185">Reference proteome</keyword>
<dbReference type="PANTHER" id="PTHR43745">
    <property type="entry name" value="NITROREDUCTASE MJ1384-RELATED"/>
    <property type="match status" value="1"/>
</dbReference>
<gene>
    <name evidence="2" type="ORF">Pdsh_03455</name>
</gene>
<dbReference type="Proteomes" id="UP000196694">
    <property type="component" value="Unassembled WGS sequence"/>
</dbReference>
<dbReference type="InterPro" id="IPR020051">
    <property type="entry name" value="SagB-type_dehydrogenase"/>
</dbReference>
<sequence length="242" mass="27184">MEKHEDVAALYHYATMIEKDAYMDSPTVSWPGFFKQYYCSNRVELPEPLRHSGVDTLSAIRLRRSRRSYSPEPLSLLEISTILYHAVGIRGWDGDWPLRVYPSAGGLQPVEAYLVAERIEGLEPGLYHYIPLTHSLCLLRSGSYMDILSTIALGQEHIVEAPAALLITAVYARTASKYAARSYRYIHLDAGTVVQNVYLVAEALKLATVVVGAFYDEELCRLLSVDCYIEIPIAIMPIGKRL</sequence>
<evidence type="ECO:0000313" key="2">
    <source>
        <dbReference type="EMBL" id="OWJ55190.1"/>
    </source>
</evidence>
<feature type="domain" description="Nitroreductase" evidence="1">
    <location>
        <begin position="60"/>
        <end position="240"/>
    </location>
</feature>
<comment type="caution">
    <text evidence="2">The sequence shown here is derived from an EMBL/GenBank/DDBJ whole genome shotgun (WGS) entry which is preliminary data.</text>
</comment>
<dbReference type="EMBL" id="NCQP01000002">
    <property type="protein sequence ID" value="OWJ55190.1"/>
    <property type="molecule type" value="Genomic_DNA"/>
</dbReference>
<reference evidence="2 3" key="1">
    <citation type="submission" date="2017-05" db="EMBL/GenBank/DDBJ databases">
        <title>The draft genome of the hyperthermophilic archaeon 'Pyrodictium delaneyi strain Hulk', an iron and nitrate reducer, reveals the capacity for sulfate reduction.</title>
        <authorList>
            <person name="Demey L.M."/>
            <person name="Miller C."/>
            <person name="Manzella M."/>
            <person name="Reguera G."/>
            <person name="Kashefi K."/>
        </authorList>
    </citation>
    <scope>NUCLEOTIDE SEQUENCE [LARGE SCALE GENOMIC DNA]</scope>
    <source>
        <strain evidence="2 3">Hulk</strain>
    </source>
</reference>
<dbReference type="SUPFAM" id="SSF55469">
    <property type="entry name" value="FMN-dependent nitroreductase-like"/>
    <property type="match status" value="1"/>
</dbReference>
<dbReference type="GO" id="GO:0016491">
    <property type="term" value="F:oxidoreductase activity"/>
    <property type="evidence" value="ECO:0007669"/>
    <property type="project" value="InterPro"/>
</dbReference>
<dbReference type="NCBIfam" id="TIGR03605">
    <property type="entry name" value="antibiot_sagB"/>
    <property type="match status" value="1"/>
</dbReference>
<proteinExistence type="predicted"/>
<dbReference type="InterPro" id="IPR000415">
    <property type="entry name" value="Nitroreductase-like"/>
</dbReference>
<protein>
    <submittedName>
        <fullName evidence="2">Nitroreductase</fullName>
    </submittedName>
</protein>
<dbReference type="Gene3D" id="3.40.109.10">
    <property type="entry name" value="NADH Oxidase"/>
    <property type="match status" value="1"/>
</dbReference>
<accession>A0A211YQB9</accession>
<evidence type="ECO:0000313" key="3">
    <source>
        <dbReference type="Proteomes" id="UP000196694"/>
    </source>
</evidence>
<dbReference type="InterPro" id="IPR052544">
    <property type="entry name" value="Bacteriocin_Proc_Enz"/>
</dbReference>
<dbReference type="PANTHER" id="PTHR43745:SF2">
    <property type="entry name" value="NITROREDUCTASE MJ1384-RELATED"/>
    <property type="match status" value="1"/>
</dbReference>
<evidence type="ECO:0000259" key="1">
    <source>
        <dbReference type="Pfam" id="PF00881"/>
    </source>
</evidence>
<organism evidence="2 3">
    <name type="scientific">Pyrodictium delaneyi</name>
    <dbReference type="NCBI Taxonomy" id="1273541"/>
    <lineage>
        <taxon>Archaea</taxon>
        <taxon>Thermoproteota</taxon>
        <taxon>Thermoprotei</taxon>
        <taxon>Desulfurococcales</taxon>
        <taxon>Pyrodictiaceae</taxon>
        <taxon>Pyrodictium</taxon>
    </lineage>
</organism>
<dbReference type="Pfam" id="PF00881">
    <property type="entry name" value="Nitroreductase"/>
    <property type="match status" value="1"/>
</dbReference>
<dbReference type="AlphaFoldDB" id="A0A211YQB9"/>
<dbReference type="InterPro" id="IPR029479">
    <property type="entry name" value="Nitroreductase"/>
</dbReference>